<feature type="transmembrane region" description="Helical" evidence="1">
    <location>
        <begin position="117"/>
        <end position="137"/>
    </location>
</feature>
<comment type="caution">
    <text evidence="2">The sequence shown here is derived from an EMBL/GenBank/DDBJ whole genome shotgun (WGS) entry which is preliminary data.</text>
</comment>
<dbReference type="InterPro" id="IPR019284">
    <property type="entry name" value="RP532"/>
</dbReference>
<gene>
    <name evidence="2" type="ORF">QYH67_04870</name>
</gene>
<dbReference type="Pfam" id="PF10097">
    <property type="entry name" value="DUF2335"/>
    <property type="match status" value="1"/>
</dbReference>
<feature type="transmembrane region" description="Helical" evidence="1">
    <location>
        <begin position="91"/>
        <end position="111"/>
    </location>
</feature>
<accession>A0AAW7MC99</accession>
<evidence type="ECO:0000256" key="1">
    <source>
        <dbReference type="SAM" id="Phobius"/>
    </source>
</evidence>
<protein>
    <submittedName>
        <fullName evidence="2">DUF2335 domain-containing protein</fullName>
    </submittedName>
</protein>
<proteinExistence type="predicted"/>
<keyword evidence="1" id="KW-0472">Membrane</keyword>
<evidence type="ECO:0000313" key="3">
    <source>
        <dbReference type="Proteomes" id="UP001171687"/>
    </source>
</evidence>
<dbReference type="Proteomes" id="UP001171687">
    <property type="component" value="Unassembled WGS sequence"/>
</dbReference>
<dbReference type="EMBL" id="JAUHQC010000006">
    <property type="protein sequence ID" value="MDN4532916.1"/>
    <property type="molecule type" value="Genomic_DNA"/>
</dbReference>
<organism evidence="2 3">
    <name type="scientific">Staphylococcus auricularis</name>
    <dbReference type="NCBI Taxonomy" id="29379"/>
    <lineage>
        <taxon>Bacteria</taxon>
        <taxon>Bacillati</taxon>
        <taxon>Bacillota</taxon>
        <taxon>Bacilli</taxon>
        <taxon>Bacillales</taxon>
        <taxon>Staphylococcaceae</taxon>
        <taxon>Staphylococcus</taxon>
    </lineage>
</organism>
<dbReference type="RefSeq" id="WP_301100026.1">
    <property type="nucleotide sequence ID" value="NZ_JAUHQC010000006.1"/>
</dbReference>
<reference evidence="2" key="1">
    <citation type="submission" date="2023-07" db="EMBL/GenBank/DDBJ databases">
        <title>Evaluation of the beneficial properties of pineapple isolates.</title>
        <authorList>
            <person name="Adefiranye O."/>
        </authorList>
    </citation>
    <scope>NUCLEOTIDE SEQUENCE</scope>
    <source>
        <strain evidence="2">PAPLE_T1</strain>
    </source>
</reference>
<sequence length="144" mass="15945">TPDDVDVIDKKLEETNDPTERKQIIEREISLTKSGPLPDPDDFEKYEKVLPGSANRIMEIAEKNQNHRIKLESQEQEKYYKSNDMITAKGINSSTIISVAGIIGSVLLGVFGNEWAAGLIGTLSLGNIVVSMINSTVNSIRRKD</sequence>
<name>A0AAW7MC99_9STAP</name>
<keyword evidence="1" id="KW-0812">Transmembrane</keyword>
<keyword evidence="1" id="KW-1133">Transmembrane helix</keyword>
<dbReference type="AlphaFoldDB" id="A0AAW7MC99"/>
<feature type="non-terminal residue" evidence="2">
    <location>
        <position position="1"/>
    </location>
</feature>
<evidence type="ECO:0000313" key="2">
    <source>
        <dbReference type="EMBL" id="MDN4532916.1"/>
    </source>
</evidence>